<keyword evidence="2" id="KW-1185">Reference proteome</keyword>
<reference evidence="1 2" key="1">
    <citation type="submission" date="2020-05" db="EMBL/GenBank/DDBJ databases">
        <title>Bremerella alba sp. nov., a novel planctomycete isolated from the surface of the macroalga Fucus spiralis.</title>
        <authorList>
            <person name="Godinho O."/>
            <person name="Botelho R."/>
            <person name="Albuquerque L."/>
            <person name="Wiegand S."/>
            <person name="Da Costa M.S."/>
            <person name="Lobo-Da-Cunha A."/>
            <person name="Jogler C."/>
            <person name="Lage O.M."/>
        </authorList>
    </citation>
    <scope>NUCLEOTIDE SEQUENCE [LARGE SCALE GENOMIC DNA]</scope>
    <source>
        <strain evidence="1 2">FF15</strain>
    </source>
</reference>
<proteinExistence type="predicted"/>
<dbReference type="Proteomes" id="UP000551616">
    <property type="component" value="Unassembled WGS sequence"/>
</dbReference>
<organism evidence="1 2">
    <name type="scientific">Bremerella alba</name>
    <dbReference type="NCBI Taxonomy" id="980252"/>
    <lineage>
        <taxon>Bacteria</taxon>
        <taxon>Pseudomonadati</taxon>
        <taxon>Planctomycetota</taxon>
        <taxon>Planctomycetia</taxon>
        <taxon>Pirellulales</taxon>
        <taxon>Pirellulaceae</taxon>
        <taxon>Bremerella</taxon>
    </lineage>
</organism>
<comment type="caution">
    <text evidence="1">The sequence shown here is derived from an EMBL/GenBank/DDBJ whole genome shotgun (WGS) entry which is preliminary data.</text>
</comment>
<name>A0A7V8V713_9BACT</name>
<sequence length="84" mass="9468">MREEKTVLLLIDELVCNSIKRKTMSYGMVDIEADGPISGDYSMMCFAALLVEIGGFFCSFYGKPTPISEKWILDALACLFFARR</sequence>
<evidence type="ECO:0000313" key="2">
    <source>
        <dbReference type="Proteomes" id="UP000551616"/>
    </source>
</evidence>
<protein>
    <submittedName>
        <fullName evidence="1">Uncharacterized protein</fullName>
    </submittedName>
</protein>
<dbReference type="AlphaFoldDB" id="A0A7V8V713"/>
<gene>
    <name evidence="1" type="ORF">HOV93_30700</name>
</gene>
<accession>A0A7V8V713</accession>
<dbReference type="EMBL" id="JABRWO010000008">
    <property type="protein sequence ID" value="MBA2115884.1"/>
    <property type="molecule type" value="Genomic_DNA"/>
</dbReference>
<evidence type="ECO:0000313" key="1">
    <source>
        <dbReference type="EMBL" id="MBA2115884.1"/>
    </source>
</evidence>